<name>A0A4C1XRH9_EUMVA</name>
<gene>
    <name evidence="1" type="ORF">EVAR_44417_1</name>
</gene>
<sequence length="254" mass="28103">MASIVVCRFLSSVRQIYQKVTERDLEESQSLVYKLGFQSTLYAITLHSRFRTAPAPPPAPPARVVCARLRKHSTPTLTPMFTDYSGHDTIYPLGPSLTFPAYGYRRVKVVEARGARSVRRRVRSRASYPRLQSAYGAGGDVHPRGRGAAVFGTPAHADSAARGGDASLSLRCPRYGCLWWRAARACAPPTLTSTRRYRQRDTSSTKYSTSMETKGTSAIGPVALGIGKHRREGSIFGFTPIPNNVQIQYRYVMT</sequence>
<evidence type="ECO:0000313" key="1">
    <source>
        <dbReference type="EMBL" id="GBP66556.1"/>
    </source>
</evidence>
<comment type="caution">
    <text evidence="1">The sequence shown here is derived from an EMBL/GenBank/DDBJ whole genome shotgun (WGS) entry which is preliminary data.</text>
</comment>
<dbReference type="AlphaFoldDB" id="A0A4C1XRH9"/>
<protein>
    <submittedName>
        <fullName evidence="1">Uncharacterized protein</fullName>
    </submittedName>
</protein>
<evidence type="ECO:0000313" key="2">
    <source>
        <dbReference type="Proteomes" id="UP000299102"/>
    </source>
</evidence>
<organism evidence="1 2">
    <name type="scientific">Eumeta variegata</name>
    <name type="common">Bagworm moth</name>
    <name type="synonym">Eumeta japonica</name>
    <dbReference type="NCBI Taxonomy" id="151549"/>
    <lineage>
        <taxon>Eukaryota</taxon>
        <taxon>Metazoa</taxon>
        <taxon>Ecdysozoa</taxon>
        <taxon>Arthropoda</taxon>
        <taxon>Hexapoda</taxon>
        <taxon>Insecta</taxon>
        <taxon>Pterygota</taxon>
        <taxon>Neoptera</taxon>
        <taxon>Endopterygota</taxon>
        <taxon>Lepidoptera</taxon>
        <taxon>Glossata</taxon>
        <taxon>Ditrysia</taxon>
        <taxon>Tineoidea</taxon>
        <taxon>Psychidae</taxon>
        <taxon>Oiketicinae</taxon>
        <taxon>Eumeta</taxon>
    </lineage>
</organism>
<reference evidence="1 2" key="1">
    <citation type="journal article" date="2019" name="Commun. Biol.">
        <title>The bagworm genome reveals a unique fibroin gene that provides high tensile strength.</title>
        <authorList>
            <person name="Kono N."/>
            <person name="Nakamura H."/>
            <person name="Ohtoshi R."/>
            <person name="Tomita M."/>
            <person name="Numata K."/>
            <person name="Arakawa K."/>
        </authorList>
    </citation>
    <scope>NUCLEOTIDE SEQUENCE [LARGE SCALE GENOMIC DNA]</scope>
</reference>
<keyword evidence="2" id="KW-1185">Reference proteome</keyword>
<proteinExistence type="predicted"/>
<dbReference type="EMBL" id="BGZK01000961">
    <property type="protein sequence ID" value="GBP66556.1"/>
    <property type="molecule type" value="Genomic_DNA"/>
</dbReference>
<dbReference type="Proteomes" id="UP000299102">
    <property type="component" value="Unassembled WGS sequence"/>
</dbReference>
<accession>A0A4C1XRH9</accession>